<protein>
    <submittedName>
        <fullName evidence="8">Cytochrome P450</fullName>
    </submittedName>
</protein>
<evidence type="ECO:0000313" key="9">
    <source>
        <dbReference type="Proteomes" id="UP001209540"/>
    </source>
</evidence>
<dbReference type="GO" id="GO:0020037">
    <property type="term" value="F:heme binding"/>
    <property type="evidence" value="ECO:0007669"/>
    <property type="project" value="InterPro"/>
</dbReference>
<dbReference type="PRINTS" id="PR00463">
    <property type="entry name" value="EP450I"/>
</dbReference>
<keyword evidence="4 6" id="KW-0503">Monooxygenase</keyword>
<evidence type="ECO:0000256" key="3">
    <source>
        <dbReference type="ARBA" id="ARBA00023004"/>
    </source>
</evidence>
<dbReference type="PROSITE" id="PS00086">
    <property type="entry name" value="CYTOCHROME_P450"/>
    <property type="match status" value="1"/>
</dbReference>
<accession>A0AAD5K7U7</accession>
<dbReference type="InterPro" id="IPR001128">
    <property type="entry name" value="Cyt_P450"/>
</dbReference>
<keyword evidence="7" id="KW-0472">Membrane</keyword>
<feature type="transmembrane region" description="Helical" evidence="7">
    <location>
        <begin position="12"/>
        <end position="33"/>
    </location>
</feature>
<dbReference type="Pfam" id="PF00067">
    <property type="entry name" value="p450"/>
    <property type="match status" value="1"/>
</dbReference>
<dbReference type="InterPro" id="IPR017972">
    <property type="entry name" value="Cyt_P450_CS"/>
</dbReference>
<dbReference type="PRINTS" id="PR00385">
    <property type="entry name" value="P450"/>
</dbReference>
<dbReference type="SUPFAM" id="SSF48264">
    <property type="entry name" value="Cytochrome P450"/>
    <property type="match status" value="1"/>
</dbReference>
<sequence length="528" mass="60682">MIALDNMLKKKYTIIPVISITIATGLTFFTLYYTSRRIKKIKNDNEARPNYKEIPSPEGALPYFGHLFQVPTELPALKFDEWHKKYGPLIQIKMGVKPWIVIGDRQIANDILKVRGAATSGRQYHIFLFEYYGLGQRAPAFTYPDKRWKKMRAAVMTAAGTKSVSSRMASIEQESVVISNLLLNGTKEKGHVDVTKYMQLASFNVIMQVCFGKSSKSVDDPLFVAVVDTIDTSVKWGAAAGDIRTFLPAFTKIFNLFMLREKEMIDFTFKKRNPLFQNLIQEALESDQPSFVKHIYQVKEENEFDDDDILVLMVTAGTDTTGMTLAWSFVVLCHHKDVQDRLYHEIASFYAKHNRLPKYKDRENLPLLLSVQKECIRYRSTNHFPVPHESIKDFEYNGYFIPKGTLILSNTYTLNKSPDCYVNPEEFMPERYIQDPTPISVSLNSNVEKRDQYMFGWGRRICPGVHLAEVELFNFWVRIFATSTIEPPLDNDTGLPVYPNLNSIHDAGIVVAPKYPNLRFIERSDRLV</sequence>
<dbReference type="Proteomes" id="UP001209540">
    <property type="component" value="Unassembled WGS sequence"/>
</dbReference>
<dbReference type="GO" id="GO:0004497">
    <property type="term" value="F:monooxygenase activity"/>
    <property type="evidence" value="ECO:0007669"/>
    <property type="project" value="UniProtKB-KW"/>
</dbReference>
<keyword evidence="7" id="KW-1133">Transmembrane helix</keyword>
<keyword evidence="1 5" id="KW-0479">Metal-binding</keyword>
<evidence type="ECO:0000313" key="8">
    <source>
        <dbReference type="EMBL" id="KAI9258926.1"/>
    </source>
</evidence>
<evidence type="ECO:0000256" key="7">
    <source>
        <dbReference type="SAM" id="Phobius"/>
    </source>
</evidence>
<name>A0AAD5K7U7_9FUNG</name>
<dbReference type="Gene3D" id="1.10.630.10">
    <property type="entry name" value="Cytochrome P450"/>
    <property type="match status" value="1"/>
</dbReference>
<dbReference type="InterPro" id="IPR002401">
    <property type="entry name" value="Cyt_P450_E_grp-I"/>
</dbReference>
<evidence type="ECO:0000256" key="5">
    <source>
        <dbReference type="PIRSR" id="PIRSR602401-1"/>
    </source>
</evidence>
<reference evidence="8" key="1">
    <citation type="journal article" date="2022" name="IScience">
        <title>Evolution of zygomycete secretomes and the origins of terrestrial fungal ecologies.</title>
        <authorList>
            <person name="Chang Y."/>
            <person name="Wang Y."/>
            <person name="Mondo S."/>
            <person name="Ahrendt S."/>
            <person name="Andreopoulos W."/>
            <person name="Barry K."/>
            <person name="Beard J."/>
            <person name="Benny G.L."/>
            <person name="Blankenship S."/>
            <person name="Bonito G."/>
            <person name="Cuomo C."/>
            <person name="Desiro A."/>
            <person name="Gervers K.A."/>
            <person name="Hundley H."/>
            <person name="Kuo A."/>
            <person name="LaButti K."/>
            <person name="Lang B.F."/>
            <person name="Lipzen A."/>
            <person name="O'Donnell K."/>
            <person name="Pangilinan J."/>
            <person name="Reynolds N."/>
            <person name="Sandor L."/>
            <person name="Smith M.E."/>
            <person name="Tsang A."/>
            <person name="Grigoriev I.V."/>
            <person name="Stajich J.E."/>
            <person name="Spatafora J.W."/>
        </authorList>
    </citation>
    <scope>NUCLEOTIDE SEQUENCE</scope>
    <source>
        <strain evidence="8">RSA 2281</strain>
    </source>
</reference>
<comment type="cofactor">
    <cofactor evidence="5">
        <name>heme</name>
        <dbReference type="ChEBI" id="CHEBI:30413"/>
    </cofactor>
</comment>
<reference evidence="8" key="2">
    <citation type="submission" date="2023-02" db="EMBL/GenBank/DDBJ databases">
        <authorList>
            <consortium name="DOE Joint Genome Institute"/>
            <person name="Mondo S.J."/>
            <person name="Chang Y."/>
            <person name="Wang Y."/>
            <person name="Ahrendt S."/>
            <person name="Andreopoulos W."/>
            <person name="Barry K."/>
            <person name="Beard J."/>
            <person name="Benny G.L."/>
            <person name="Blankenship S."/>
            <person name="Bonito G."/>
            <person name="Cuomo C."/>
            <person name="Desiro A."/>
            <person name="Gervers K.A."/>
            <person name="Hundley H."/>
            <person name="Kuo A."/>
            <person name="LaButti K."/>
            <person name="Lang B.F."/>
            <person name="Lipzen A."/>
            <person name="O'Donnell K."/>
            <person name="Pangilinan J."/>
            <person name="Reynolds N."/>
            <person name="Sandor L."/>
            <person name="Smith M.W."/>
            <person name="Tsang A."/>
            <person name="Grigoriev I.V."/>
            <person name="Stajich J.E."/>
            <person name="Spatafora J.W."/>
        </authorList>
    </citation>
    <scope>NUCLEOTIDE SEQUENCE</scope>
    <source>
        <strain evidence="8">RSA 2281</strain>
    </source>
</reference>
<keyword evidence="2 6" id="KW-0560">Oxidoreductase</keyword>
<dbReference type="GO" id="GO:0016705">
    <property type="term" value="F:oxidoreductase activity, acting on paired donors, with incorporation or reduction of molecular oxygen"/>
    <property type="evidence" value="ECO:0007669"/>
    <property type="project" value="InterPro"/>
</dbReference>
<dbReference type="GO" id="GO:0005506">
    <property type="term" value="F:iron ion binding"/>
    <property type="evidence" value="ECO:0007669"/>
    <property type="project" value="InterPro"/>
</dbReference>
<keyword evidence="7" id="KW-0812">Transmembrane</keyword>
<organism evidence="8 9">
    <name type="scientific">Phascolomyces articulosus</name>
    <dbReference type="NCBI Taxonomy" id="60185"/>
    <lineage>
        <taxon>Eukaryota</taxon>
        <taxon>Fungi</taxon>
        <taxon>Fungi incertae sedis</taxon>
        <taxon>Mucoromycota</taxon>
        <taxon>Mucoromycotina</taxon>
        <taxon>Mucoromycetes</taxon>
        <taxon>Mucorales</taxon>
        <taxon>Lichtheimiaceae</taxon>
        <taxon>Phascolomyces</taxon>
    </lineage>
</organism>
<feature type="binding site" description="axial binding residue" evidence="5">
    <location>
        <position position="462"/>
    </location>
    <ligand>
        <name>heme</name>
        <dbReference type="ChEBI" id="CHEBI:30413"/>
    </ligand>
    <ligandPart>
        <name>Fe</name>
        <dbReference type="ChEBI" id="CHEBI:18248"/>
    </ligandPart>
</feature>
<keyword evidence="5 6" id="KW-0349">Heme</keyword>
<evidence type="ECO:0000256" key="2">
    <source>
        <dbReference type="ARBA" id="ARBA00023002"/>
    </source>
</evidence>
<comment type="caution">
    <text evidence="8">The sequence shown here is derived from an EMBL/GenBank/DDBJ whole genome shotgun (WGS) entry which is preliminary data.</text>
</comment>
<keyword evidence="3 5" id="KW-0408">Iron</keyword>
<evidence type="ECO:0000256" key="1">
    <source>
        <dbReference type="ARBA" id="ARBA00022723"/>
    </source>
</evidence>
<keyword evidence="9" id="KW-1185">Reference proteome</keyword>
<dbReference type="PANTHER" id="PTHR46300">
    <property type="entry name" value="P450, PUTATIVE (EUROFUNG)-RELATED-RELATED"/>
    <property type="match status" value="1"/>
</dbReference>
<dbReference type="AlphaFoldDB" id="A0AAD5K7U7"/>
<dbReference type="EMBL" id="JAIXMP010000018">
    <property type="protein sequence ID" value="KAI9258926.1"/>
    <property type="molecule type" value="Genomic_DNA"/>
</dbReference>
<evidence type="ECO:0000256" key="6">
    <source>
        <dbReference type="RuleBase" id="RU000461"/>
    </source>
</evidence>
<gene>
    <name evidence="8" type="ORF">BDA99DRAFT_538848</name>
</gene>
<dbReference type="PANTHER" id="PTHR46300:SF2">
    <property type="entry name" value="CYTOCHROME P450 MONOOXYGENASE ALNH-RELATED"/>
    <property type="match status" value="1"/>
</dbReference>
<dbReference type="InterPro" id="IPR050364">
    <property type="entry name" value="Cytochrome_P450_fung"/>
</dbReference>
<comment type="similarity">
    <text evidence="6">Belongs to the cytochrome P450 family.</text>
</comment>
<evidence type="ECO:0000256" key="4">
    <source>
        <dbReference type="ARBA" id="ARBA00023033"/>
    </source>
</evidence>
<proteinExistence type="inferred from homology"/>
<dbReference type="InterPro" id="IPR036396">
    <property type="entry name" value="Cyt_P450_sf"/>
</dbReference>